<dbReference type="Proteomes" id="UP001141327">
    <property type="component" value="Unassembled WGS sequence"/>
</dbReference>
<comment type="caution">
    <text evidence="12">The sequence shown here is derived from an EMBL/GenBank/DDBJ whole genome shotgun (WGS) entry which is preliminary data.</text>
</comment>
<proteinExistence type="inferred from homology"/>
<dbReference type="Gene3D" id="1.25.10.10">
    <property type="entry name" value="Leucine-rich Repeat Variant"/>
    <property type="match status" value="2"/>
</dbReference>
<evidence type="ECO:0000256" key="8">
    <source>
        <dbReference type="ARBA" id="ARBA00047899"/>
    </source>
</evidence>
<evidence type="ECO:0000256" key="5">
    <source>
        <dbReference type="ARBA" id="ARBA00022741"/>
    </source>
</evidence>
<dbReference type="SMART" id="SM00220">
    <property type="entry name" value="S_TKc"/>
    <property type="match status" value="1"/>
</dbReference>
<keyword evidence="7 10" id="KW-0067">ATP-binding</keyword>
<dbReference type="EC" id="2.7.11.1" evidence="2"/>
<evidence type="ECO:0000256" key="2">
    <source>
        <dbReference type="ARBA" id="ARBA00012513"/>
    </source>
</evidence>
<evidence type="ECO:0000259" key="11">
    <source>
        <dbReference type="PROSITE" id="PS50011"/>
    </source>
</evidence>
<feature type="domain" description="Protein kinase" evidence="11">
    <location>
        <begin position="171"/>
        <end position="441"/>
    </location>
</feature>
<evidence type="ECO:0000256" key="6">
    <source>
        <dbReference type="ARBA" id="ARBA00022777"/>
    </source>
</evidence>
<evidence type="ECO:0000313" key="13">
    <source>
        <dbReference type="Proteomes" id="UP001141327"/>
    </source>
</evidence>
<dbReference type="InterPro" id="IPR000719">
    <property type="entry name" value="Prot_kinase_dom"/>
</dbReference>
<dbReference type="PROSITE" id="PS00107">
    <property type="entry name" value="PROTEIN_KINASE_ATP"/>
    <property type="match status" value="1"/>
</dbReference>
<keyword evidence="13" id="KW-1185">Reference proteome</keyword>
<reference evidence="12" key="1">
    <citation type="journal article" date="2022" name="bioRxiv">
        <title>Genomics of Preaxostyla Flagellates Illuminates Evolutionary Transitions and the Path Towards Mitochondrial Loss.</title>
        <authorList>
            <person name="Novak L.V.F."/>
            <person name="Treitli S.C."/>
            <person name="Pyrih J."/>
            <person name="Halakuc P."/>
            <person name="Pipaliya S.V."/>
            <person name="Vacek V."/>
            <person name="Brzon O."/>
            <person name="Soukal P."/>
            <person name="Eme L."/>
            <person name="Dacks J.B."/>
            <person name="Karnkowska A."/>
            <person name="Elias M."/>
            <person name="Hampl V."/>
        </authorList>
    </citation>
    <scope>NUCLEOTIDE SEQUENCE</scope>
    <source>
        <strain evidence="12">RCP-MX</strain>
    </source>
</reference>
<dbReference type="InterPro" id="IPR017441">
    <property type="entry name" value="Protein_kinase_ATP_BS"/>
</dbReference>
<comment type="similarity">
    <text evidence="1">Belongs to the protein kinase superfamily. NEK Ser/Thr protein kinase family. NIMA subfamily.</text>
</comment>
<name>A0ABQ8UG40_9EUKA</name>
<keyword evidence="4" id="KW-0808">Transferase</keyword>
<dbReference type="SUPFAM" id="SSF48371">
    <property type="entry name" value="ARM repeat"/>
    <property type="match status" value="1"/>
</dbReference>
<evidence type="ECO:0000313" key="12">
    <source>
        <dbReference type="EMBL" id="KAJ4458233.1"/>
    </source>
</evidence>
<evidence type="ECO:0000256" key="10">
    <source>
        <dbReference type="PROSITE-ProRule" id="PRU10141"/>
    </source>
</evidence>
<dbReference type="SUPFAM" id="SSF56112">
    <property type="entry name" value="Protein kinase-like (PK-like)"/>
    <property type="match status" value="1"/>
</dbReference>
<dbReference type="PANTHER" id="PTHR43671:SF98">
    <property type="entry name" value="SERINE_THREONINE-PROTEIN KINASE NEK11"/>
    <property type="match status" value="1"/>
</dbReference>
<dbReference type="Gene3D" id="1.10.510.10">
    <property type="entry name" value="Transferase(Phosphotransferase) domain 1"/>
    <property type="match status" value="1"/>
</dbReference>
<accession>A0ABQ8UG40</accession>
<dbReference type="PANTHER" id="PTHR43671">
    <property type="entry name" value="SERINE/THREONINE-PROTEIN KINASE NEK"/>
    <property type="match status" value="1"/>
</dbReference>
<dbReference type="Pfam" id="PF00069">
    <property type="entry name" value="Pkinase"/>
    <property type="match status" value="1"/>
</dbReference>
<dbReference type="PROSITE" id="PS50011">
    <property type="entry name" value="PROTEIN_KINASE_DOM"/>
    <property type="match status" value="1"/>
</dbReference>
<dbReference type="InterPro" id="IPR050660">
    <property type="entry name" value="NEK_Ser/Thr_kinase"/>
</dbReference>
<evidence type="ECO:0000256" key="1">
    <source>
        <dbReference type="ARBA" id="ARBA00010886"/>
    </source>
</evidence>
<comment type="catalytic activity">
    <reaction evidence="9">
        <text>L-seryl-[protein] + ATP = O-phospho-L-seryl-[protein] + ADP + H(+)</text>
        <dbReference type="Rhea" id="RHEA:17989"/>
        <dbReference type="Rhea" id="RHEA-COMP:9863"/>
        <dbReference type="Rhea" id="RHEA-COMP:11604"/>
        <dbReference type="ChEBI" id="CHEBI:15378"/>
        <dbReference type="ChEBI" id="CHEBI:29999"/>
        <dbReference type="ChEBI" id="CHEBI:30616"/>
        <dbReference type="ChEBI" id="CHEBI:83421"/>
        <dbReference type="ChEBI" id="CHEBI:456216"/>
        <dbReference type="EC" id="2.7.11.1"/>
    </reaction>
</comment>
<feature type="binding site" evidence="10">
    <location>
        <position position="203"/>
    </location>
    <ligand>
        <name>ATP</name>
        <dbReference type="ChEBI" id="CHEBI:30616"/>
    </ligand>
</feature>
<comment type="catalytic activity">
    <reaction evidence="8">
        <text>L-threonyl-[protein] + ATP = O-phospho-L-threonyl-[protein] + ADP + H(+)</text>
        <dbReference type="Rhea" id="RHEA:46608"/>
        <dbReference type="Rhea" id="RHEA-COMP:11060"/>
        <dbReference type="Rhea" id="RHEA-COMP:11605"/>
        <dbReference type="ChEBI" id="CHEBI:15378"/>
        <dbReference type="ChEBI" id="CHEBI:30013"/>
        <dbReference type="ChEBI" id="CHEBI:30616"/>
        <dbReference type="ChEBI" id="CHEBI:61977"/>
        <dbReference type="ChEBI" id="CHEBI:456216"/>
        <dbReference type="EC" id="2.7.11.1"/>
    </reaction>
</comment>
<organism evidence="12 13">
    <name type="scientific">Paratrimastix pyriformis</name>
    <dbReference type="NCBI Taxonomy" id="342808"/>
    <lineage>
        <taxon>Eukaryota</taxon>
        <taxon>Metamonada</taxon>
        <taxon>Preaxostyla</taxon>
        <taxon>Paratrimastigidae</taxon>
        <taxon>Paratrimastix</taxon>
    </lineage>
</organism>
<dbReference type="PROSITE" id="PS00108">
    <property type="entry name" value="PROTEIN_KINASE_ST"/>
    <property type="match status" value="1"/>
</dbReference>
<dbReference type="InterPro" id="IPR011009">
    <property type="entry name" value="Kinase-like_dom_sf"/>
</dbReference>
<sequence length="744" mass="77697">MDPVDQLVHVIFSDLDRDVAENILDVYANDLGVTIKILQEMGYQGATCSSAQGRRMDPTDQLVTLYANLKRDIAAAILKVTEGRLGAAIKMLKRMMYRGSVILRTSPVILARFRRIPADGIAAAISPPGAVSPTGVLFRLSWRQIYEGAPVPGLEPMIGPHYRHLAHPTRGTPFHILGAGAFGVTFLCQDTRDPAGRTLVVVKVLRPGGGEGPGAMRELFMLARLSNPHILQVAGVPLEGVVVERGGPGCVCLVTPYCEGGDLDGVIRRGTTPGERLRIMRALVAGLRYLHGTPISGSPYPVLHNDLKPANVLMRRDPATGLLEAVLADLGLACQYSGQTLGGAGRLAAGTPGFMAPEVATTGNTQATDVYSMGCLLWCLYTGTDTAHRVEQHLEPDELAEAFAEVPERVRVLLVRMCARTAAERPAIEAVGRSLKADPAVAEASALVAPLPAEAEQELRESMGLAAGRPVTIPDLRGWLSKLAPRSCPAQALVGLLQCPAVTSRPAVTADLLRALNAMCDPSLEGPLNHRATLGRAGVAAPLVRLLTDLPAATATAAAAADLVTKQLLLAIGNLSVDAENEGRLGRAGVAAPLVRMLTAHPDLPAASPDLAEHLFRAFVNLSADDENRASFEHAGVAPALVGLLTAHPDLPAASPAVAKLVFSAVANLSLNSGLSAAFGCAGIANPLVRMLVAHPGLLATSPVVADKLLAAIANLSATHPENKAAFERAGLTAALAGLLGAVA</sequence>
<dbReference type="InterPro" id="IPR016024">
    <property type="entry name" value="ARM-type_fold"/>
</dbReference>
<keyword evidence="6" id="KW-0418">Kinase</keyword>
<evidence type="ECO:0000256" key="9">
    <source>
        <dbReference type="ARBA" id="ARBA00048679"/>
    </source>
</evidence>
<dbReference type="InterPro" id="IPR008271">
    <property type="entry name" value="Ser/Thr_kinase_AS"/>
</dbReference>
<evidence type="ECO:0000256" key="3">
    <source>
        <dbReference type="ARBA" id="ARBA00022527"/>
    </source>
</evidence>
<evidence type="ECO:0000256" key="4">
    <source>
        <dbReference type="ARBA" id="ARBA00022679"/>
    </source>
</evidence>
<dbReference type="InterPro" id="IPR011989">
    <property type="entry name" value="ARM-like"/>
</dbReference>
<protein>
    <recommendedName>
        <fullName evidence="2">non-specific serine/threonine protein kinase</fullName>
        <ecNumber evidence="2">2.7.11.1</ecNumber>
    </recommendedName>
</protein>
<keyword evidence="3" id="KW-0723">Serine/threonine-protein kinase</keyword>
<gene>
    <name evidence="12" type="ORF">PAPYR_6051</name>
</gene>
<keyword evidence="5 10" id="KW-0547">Nucleotide-binding</keyword>
<evidence type="ECO:0000256" key="7">
    <source>
        <dbReference type="ARBA" id="ARBA00022840"/>
    </source>
</evidence>
<dbReference type="EMBL" id="JAPMOS010000032">
    <property type="protein sequence ID" value="KAJ4458233.1"/>
    <property type="molecule type" value="Genomic_DNA"/>
</dbReference>